<dbReference type="EMBL" id="BGPR01001577">
    <property type="protein sequence ID" value="GBM57098.1"/>
    <property type="molecule type" value="Genomic_DNA"/>
</dbReference>
<evidence type="ECO:0000313" key="3">
    <source>
        <dbReference type="Proteomes" id="UP000499080"/>
    </source>
</evidence>
<keyword evidence="3" id="KW-1185">Reference proteome</keyword>
<dbReference type="AlphaFoldDB" id="A0A4Y2GX58"/>
<reference evidence="2 3" key="1">
    <citation type="journal article" date="2019" name="Sci. Rep.">
        <title>Orb-weaving spider Araneus ventricosus genome elucidates the spidroin gene catalogue.</title>
        <authorList>
            <person name="Kono N."/>
            <person name="Nakamura H."/>
            <person name="Ohtoshi R."/>
            <person name="Moran D.A.P."/>
            <person name="Shinohara A."/>
            <person name="Yoshida Y."/>
            <person name="Fujiwara M."/>
            <person name="Mori M."/>
            <person name="Tomita M."/>
            <person name="Arakawa K."/>
        </authorList>
    </citation>
    <scope>NUCLEOTIDE SEQUENCE [LARGE SCALE GENOMIC DNA]</scope>
</reference>
<dbReference type="Proteomes" id="UP000499080">
    <property type="component" value="Unassembled WGS sequence"/>
</dbReference>
<feature type="region of interest" description="Disordered" evidence="1">
    <location>
        <begin position="20"/>
        <end position="45"/>
    </location>
</feature>
<sequence length="84" mass="9532">MVPHPCRLFWDGTCHFEPWSDDEDGTRLPGHTSRRTFDPSDFTPPGPYIRQILGGIGFRTSNPPVLKLKPYYEASATSHMARIT</sequence>
<comment type="caution">
    <text evidence="2">The sequence shown here is derived from an EMBL/GenBank/DDBJ whole genome shotgun (WGS) entry which is preliminary data.</text>
</comment>
<evidence type="ECO:0000313" key="2">
    <source>
        <dbReference type="EMBL" id="GBM57098.1"/>
    </source>
</evidence>
<accession>A0A4Y2GX58</accession>
<proteinExistence type="predicted"/>
<protein>
    <submittedName>
        <fullName evidence="2">Uncharacterized protein</fullName>
    </submittedName>
</protein>
<organism evidence="2 3">
    <name type="scientific">Araneus ventricosus</name>
    <name type="common">Orbweaver spider</name>
    <name type="synonym">Epeira ventricosa</name>
    <dbReference type="NCBI Taxonomy" id="182803"/>
    <lineage>
        <taxon>Eukaryota</taxon>
        <taxon>Metazoa</taxon>
        <taxon>Ecdysozoa</taxon>
        <taxon>Arthropoda</taxon>
        <taxon>Chelicerata</taxon>
        <taxon>Arachnida</taxon>
        <taxon>Araneae</taxon>
        <taxon>Araneomorphae</taxon>
        <taxon>Entelegynae</taxon>
        <taxon>Araneoidea</taxon>
        <taxon>Araneidae</taxon>
        <taxon>Araneus</taxon>
    </lineage>
</organism>
<gene>
    <name evidence="2" type="ORF">AVEN_125955_1</name>
</gene>
<evidence type="ECO:0000256" key="1">
    <source>
        <dbReference type="SAM" id="MobiDB-lite"/>
    </source>
</evidence>
<name>A0A4Y2GX58_ARAVE</name>